<name>A0A9P9FSK6_9HYPO</name>
<organism evidence="2 3">
    <name type="scientific">Dactylonectria macrodidyma</name>
    <dbReference type="NCBI Taxonomy" id="307937"/>
    <lineage>
        <taxon>Eukaryota</taxon>
        <taxon>Fungi</taxon>
        <taxon>Dikarya</taxon>
        <taxon>Ascomycota</taxon>
        <taxon>Pezizomycotina</taxon>
        <taxon>Sordariomycetes</taxon>
        <taxon>Hypocreomycetidae</taxon>
        <taxon>Hypocreales</taxon>
        <taxon>Nectriaceae</taxon>
        <taxon>Dactylonectria</taxon>
    </lineage>
</organism>
<dbReference type="InterPro" id="IPR032710">
    <property type="entry name" value="NTF2-like_dom_sf"/>
</dbReference>
<dbReference type="Proteomes" id="UP000738349">
    <property type="component" value="Unassembled WGS sequence"/>
</dbReference>
<protein>
    <recommendedName>
        <fullName evidence="1">SnoaL-like domain-containing protein</fullName>
    </recommendedName>
</protein>
<sequence>MASLFSLPAVLNPPLTSREAVVDALYRCAMAFDTNDAALFDSTFMPDGVFEINGRAMNGLPEIHATGLALIFNVDTTHFVTNVRVHMPTGATKAGAAGDEAHEASLTATVLSQHFAQGKGMEPDQKDLMSGSLYRGELVRDSDGLWKFAQLQIKSTWAQGDWNIVGGKFSETEQ</sequence>
<dbReference type="EMBL" id="JAGMUV010000001">
    <property type="protein sequence ID" value="KAH7175232.1"/>
    <property type="molecule type" value="Genomic_DNA"/>
</dbReference>
<accession>A0A9P9FSK6</accession>
<dbReference type="InterPro" id="IPR037401">
    <property type="entry name" value="SnoaL-like"/>
</dbReference>
<evidence type="ECO:0000313" key="3">
    <source>
        <dbReference type="Proteomes" id="UP000738349"/>
    </source>
</evidence>
<reference evidence="2" key="1">
    <citation type="journal article" date="2021" name="Nat. Commun.">
        <title>Genetic determinants of endophytism in the Arabidopsis root mycobiome.</title>
        <authorList>
            <person name="Mesny F."/>
            <person name="Miyauchi S."/>
            <person name="Thiergart T."/>
            <person name="Pickel B."/>
            <person name="Atanasova L."/>
            <person name="Karlsson M."/>
            <person name="Huettel B."/>
            <person name="Barry K.W."/>
            <person name="Haridas S."/>
            <person name="Chen C."/>
            <person name="Bauer D."/>
            <person name="Andreopoulos W."/>
            <person name="Pangilinan J."/>
            <person name="LaButti K."/>
            <person name="Riley R."/>
            <person name="Lipzen A."/>
            <person name="Clum A."/>
            <person name="Drula E."/>
            <person name="Henrissat B."/>
            <person name="Kohler A."/>
            <person name="Grigoriev I.V."/>
            <person name="Martin F.M."/>
            <person name="Hacquard S."/>
        </authorList>
    </citation>
    <scope>NUCLEOTIDE SEQUENCE</scope>
    <source>
        <strain evidence="2">MPI-CAGE-AT-0147</strain>
    </source>
</reference>
<dbReference type="CDD" id="cd00531">
    <property type="entry name" value="NTF2_like"/>
    <property type="match status" value="1"/>
</dbReference>
<proteinExistence type="predicted"/>
<dbReference type="Pfam" id="PF13577">
    <property type="entry name" value="SnoaL_4"/>
    <property type="match status" value="1"/>
</dbReference>
<keyword evidence="3" id="KW-1185">Reference proteome</keyword>
<evidence type="ECO:0000259" key="1">
    <source>
        <dbReference type="Pfam" id="PF13577"/>
    </source>
</evidence>
<dbReference type="AlphaFoldDB" id="A0A9P9FSK6"/>
<dbReference type="Gene3D" id="3.10.450.50">
    <property type="match status" value="1"/>
</dbReference>
<evidence type="ECO:0000313" key="2">
    <source>
        <dbReference type="EMBL" id="KAH7175232.1"/>
    </source>
</evidence>
<dbReference type="OrthoDB" id="2148716at2759"/>
<gene>
    <name evidence="2" type="ORF">EDB81DRAFT_769484</name>
</gene>
<feature type="domain" description="SnoaL-like" evidence="1">
    <location>
        <begin position="15"/>
        <end position="150"/>
    </location>
</feature>
<dbReference type="SUPFAM" id="SSF54427">
    <property type="entry name" value="NTF2-like"/>
    <property type="match status" value="1"/>
</dbReference>
<comment type="caution">
    <text evidence="2">The sequence shown here is derived from an EMBL/GenBank/DDBJ whole genome shotgun (WGS) entry which is preliminary data.</text>
</comment>